<dbReference type="EMBL" id="BEGY01000014">
    <property type="protein sequence ID" value="GAX75794.1"/>
    <property type="molecule type" value="Genomic_DNA"/>
</dbReference>
<accession>A0A250WY75</accession>
<dbReference type="AlphaFoldDB" id="A0A250WY75"/>
<feature type="region of interest" description="Disordered" evidence="1">
    <location>
        <begin position="135"/>
        <end position="162"/>
    </location>
</feature>
<comment type="caution">
    <text evidence="2">The sequence shown here is derived from an EMBL/GenBank/DDBJ whole genome shotgun (WGS) entry which is preliminary data.</text>
</comment>
<protein>
    <submittedName>
        <fullName evidence="2">Uncharacterized protein</fullName>
    </submittedName>
</protein>
<reference evidence="2 3" key="1">
    <citation type="submission" date="2017-08" db="EMBL/GenBank/DDBJ databases">
        <title>Acidophilic green algal genome provides insights into adaptation to an acidic environment.</title>
        <authorList>
            <person name="Hirooka S."/>
            <person name="Hirose Y."/>
            <person name="Kanesaki Y."/>
            <person name="Higuchi S."/>
            <person name="Fujiwara T."/>
            <person name="Onuma R."/>
            <person name="Era A."/>
            <person name="Ohbayashi R."/>
            <person name="Uzuka A."/>
            <person name="Nozaki H."/>
            <person name="Yoshikawa H."/>
            <person name="Miyagishima S.Y."/>
        </authorList>
    </citation>
    <scope>NUCLEOTIDE SEQUENCE [LARGE SCALE GENOMIC DNA]</scope>
    <source>
        <strain evidence="2 3">NIES-2499</strain>
    </source>
</reference>
<organism evidence="2 3">
    <name type="scientific">Chlamydomonas eustigma</name>
    <dbReference type="NCBI Taxonomy" id="1157962"/>
    <lineage>
        <taxon>Eukaryota</taxon>
        <taxon>Viridiplantae</taxon>
        <taxon>Chlorophyta</taxon>
        <taxon>core chlorophytes</taxon>
        <taxon>Chlorophyceae</taxon>
        <taxon>CS clade</taxon>
        <taxon>Chlamydomonadales</taxon>
        <taxon>Chlamydomonadaceae</taxon>
        <taxon>Chlamydomonas</taxon>
    </lineage>
</organism>
<sequence>MVDLLGKVFPPITLTYPMGTANINLSHLDDFNVYEDNPDSDPRPYECQQRPAPTACLREPLSDISSQFQPFYKKIVEAEEALCCSISKTDDLCKSPTTKQQVAHVNHSPIAGAQSFTRQADSLNFMGSCSLKRLPPASPTSARCSKKEASSYGSNQEGLPPRMPKLPRSPFAPNAQLCSEEFAVDLAPLRSPLHRVSGSVSRSVFASSQNVSTASLDVKVAEETSGACMYSLNATTTFSSQNCSSGATTLPLSTLEHDKDGGVSILLHKTASLALDCRRHA</sequence>
<evidence type="ECO:0000313" key="2">
    <source>
        <dbReference type="EMBL" id="GAX75794.1"/>
    </source>
</evidence>
<dbReference type="Proteomes" id="UP000232323">
    <property type="component" value="Unassembled WGS sequence"/>
</dbReference>
<evidence type="ECO:0000313" key="3">
    <source>
        <dbReference type="Proteomes" id="UP000232323"/>
    </source>
</evidence>
<keyword evidence="3" id="KW-1185">Reference proteome</keyword>
<name>A0A250WY75_9CHLO</name>
<evidence type="ECO:0000256" key="1">
    <source>
        <dbReference type="SAM" id="MobiDB-lite"/>
    </source>
</evidence>
<gene>
    <name evidence="2" type="ORF">CEUSTIGMA_g3237.t1</name>
</gene>
<proteinExistence type="predicted"/>